<evidence type="ECO:0000313" key="2">
    <source>
        <dbReference type="EMBL" id="SCJ37973.1"/>
    </source>
</evidence>
<protein>
    <recommendedName>
        <fullName evidence="3">Lipoprotein</fullName>
    </recommendedName>
</protein>
<feature type="chain" id="PRO_5038390340" description="Lipoprotein" evidence="1">
    <location>
        <begin position="24"/>
        <end position="182"/>
    </location>
</feature>
<proteinExistence type="predicted"/>
<sequence length="182" mass="20232">MKKTPARCLCILLMLGLFTGCSGQKYLSADRDEISADLDNWLRARGYALEQVKTYTREGQTELETTQYSVSLSDGHFDADWIAASPAVFVDEEKKSGHAVEVTVLGASRPNVLSVFKQAIAIVAPEQDPQELVDELLQLKPKGKTDTVYWRVDGLEYRYSKSGETDILSVSSARSYLRFAGQ</sequence>
<name>A0A1C6FY95_9FIRM</name>
<dbReference type="PROSITE" id="PS51257">
    <property type="entry name" value="PROKAR_LIPOPROTEIN"/>
    <property type="match status" value="1"/>
</dbReference>
<keyword evidence="1" id="KW-0732">Signal</keyword>
<reference evidence="2" key="1">
    <citation type="submission" date="2015-09" db="EMBL/GenBank/DDBJ databases">
        <authorList>
            <consortium name="Pathogen Informatics"/>
        </authorList>
    </citation>
    <scope>NUCLEOTIDE SEQUENCE</scope>
    <source>
        <strain evidence="2">2789STDY5834896</strain>
    </source>
</reference>
<evidence type="ECO:0000256" key="1">
    <source>
        <dbReference type="SAM" id="SignalP"/>
    </source>
</evidence>
<organism evidence="2">
    <name type="scientific">uncultured Anaerotruncus sp</name>
    <dbReference type="NCBI Taxonomy" id="905011"/>
    <lineage>
        <taxon>Bacteria</taxon>
        <taxon>Bacillati</taxon>
        <taxon>Bacillota</taxon>
        <taxon>Clostridia</taxon>
        <taxon>Eubacteriales</taxon>
        <taxon>Oscillospiraceae</taxon>
        <taxon>Anaerotruncus</taxon>
        <taxon>environmental samples</taxon>
    </lineage>
</organism>
<gene>
    <name evidence="2" type="ORF">SAMEA3545359_00153</name>
</gene>
<evidence type="ECO:0008006" key="3">
    <source>
        <dbReference type="Google" id="ProtNLM"/>
    </source>
</evidence>
<dbReference type="AlphaFoldDB" id="A0A1C6FY95"/>
<accession>A0A1C6FY95</accession>
<feature type="signal peptide" evidence="1">
    <location>
        <begin position="1"/>
        <end position="23"/>
    </location>
</feature>
<dbReference type="EMBL" id="FMHG01000001">
    <property type="protein sequence ID" value="SCJ37973.1"/>
    <property type="molecule type" value="Genomic_DNA"/>
</dbReference>